<name>A0A1Y3EFR0_9BILA</name>
<comment type="caution">
    <text evidence="1">The sequence shown here is derived from an EMBL/GenBank/DDBJ whole genome shotgun (WGS) entry which is preliminary data.</text>
</comment>
<organism evidence="1 2">
    <name type="scientific">Trichinella nativa</name>
    <dbReference type="NCBI Taxonomy" id="6335"/>
    <lineage>
        <taxon>Eukaryota</taxon>
        <taxon>Metazoa</taxon>
        <taxon>Ecdysozoa</taxon>
        <taxon>Nematoda</taxon>
        <taxon>Enoplea</taxon>
        <taxon>Dorylaimia</taxon>
        <taxon>Trichinellida</taxon>
        <taxon>Trichinellidae</taxon>
        <taxon>Trichinella</taxon>
    </lineage>
</organism>
<accession>A0A1Y3EFR0</accession>
<evidence type="ECO:0000313" key="2">
    <source>
        <dbReference type="Proteomes" id="UP000243006"/>
    </source>
</evidence>
<dbReference type="EMBL" id="LVZM01018707">
    <property type="protein sequence ID" value="OUC41968.1"/>
    <property type="molecule type" value="Genomic_DNA"/>
</dbReference>
<dbReference type="Proteomes" id="UP000243006">
    <property type="component" value="Unassembled WGS sequence"/>
</dbReference>
<proteinExistence type="predicted"/>
<gene>
    <name evidence="1" type="ORF">D917_10550</name>
</gene>
<dbReference type="AlphaFoldDB" id="A0A1Y3EFR0"/>
<reference evidence="1 2" key="1">
    <citation type="submission" date="2015-04" db="EMBL/GenBank/DDBJ databases">
        <title>Draft genome of the roundworm Trichinella nativa.</title>
        <authorList>
            <person name="Mitreva M."/>
        </authorList>
    </citation>
    <scope>NUCLEOTIDE SEQUENCE [LARGE SCALE GENOMIC DNA]</scope>
    <source>
        <strain evidence="1 2">ISS45</strain>
    </source>
</reference>
<evidence type="ECO:0000313" key="1">
    <source>
        <dbReference type="EMBL" id="OUC41968.1"/>
    </source>
</evidence>
<protein>
    <submittedName>
        <fullName evidence="1">Uncharacterized protein</fullName>
    </submittedName>
</protein>
<sequence>MPVTNRNSVPGNRCRYSNMGLNRRKDAVECEIRLEIGRGNNQYAVKVKAIYDRCNPRVLIERPGDNSIVSDDYRLERVHN</sequence>